<sequence>MKKQKLPLLFLALPGIILIFLFGYLPLFGLVIAFKNVDYSKGIWASDWVGLKNFEFFFKSNDALRVTRNTLVMNALFIVFTLIVSVSVAIMLYYVGRRMLRVTQTVLFLPYLISWVVASYALEAFIDARYGVVNQFLNFLGLKNINFYYLPKWWYLIIVICYIWKSAGYYSILYYTRLLSVDPSLYEAAEIDGASTWQKIRYITLYMLRPLIIMLCLIQIGNIFYSDFGMYYFLTKDNGMLYSVTDVIDTYIFRALKTVNDPGMGAAVGLFQSLMGFILVLASNAVAKKIDEEGAIF</sequence>
<comment type="subcellular location">
    <subcellularLocation>
        <location evidence="1 7">Cell membrane</location>
        <topology evidence="1 7">Multi-pass membrane protein</topology>
    </subcellularLocation>
</comment>
<feature type="transmembrane region" description="Helical" evidence="7">
    <location>
        <begin position="7"/>
        <end position="34"/>
    </location>
</feature>
<keyword evidence="4 7" id="KW-0812">Transmembrane</keyword>
<dbReference type="EMBL" id="JAJEPR010000022">
    <property type="protein sequence ID" value="MCC2190588.1"/>
    <property type="molecule type" value="Genomic_DNA"/>
</dbReference>
<feature type="transmembrane region" description="Helical" evidence="7">
    <location>
        <begin position="153"/>
        <end position="175"/>
    </location>
</feature>
<evidence type="ECO:0000259" key="8">
    <source>
        <dbReference type="PROSITE" id="PS50928"/>
    </source>
</evidence>
<dbReference type="SUPFAM" id="SSF161098">
    <property type="entry name" value="MetI-like"/>
    <property type="match status" value="1"/>
</dbReference>
<dbReference type="GO" id="GO:0005886">
    <property type="term" value="C:plasma membrane"/>
    <property type="evidence" value="ECO:0007669"/>
    <property type="project" value="UniProtKB-SubCell"/>
</dbReference>
<accession>A0AAE3J711</accession>
<protein>
    <submittedName>
        <fullName evidence="9">ABC transporter permease subunit</fullName>
    </submittedName>
</protein>
<evidence type="ECO:0000256" key="7">
    <source>
        <dbReference type="RuleBase" id="RU363032"/>
    </source>
</evidence>
<dbReference type="Proteomes" id="UP001197875">
    <property type="component" value="Unassembled WGS sequence"/>
</dbReference>
<gene>
    <name evidence="9" type="ORF">LKD71_12405</name>
</gene>
<evidence type="ECO:0000256" key="3">
    <source>
        <dbReference type="ARBA" id="ARBA00022475"/>
    </source>
</evidence>
<feature type="transmembrane region" description="Helical" evidence="7">
    <location>
        <begin position="263"/>
        <end position="282"/>
    </location>
</feature>
<feature type="transmembrane region" description="Helical" evidence="7">
    <location>
        <begin position="106"/>
        <end position="126"/>
    </location>
</feature>
<feature type="domain" description="ABC transmembrane type-1" evidence="8">
    <location>
        <begin position="67"/>
        <end position="283"/>
    </location>
</feature>
<reference evidence="9 10" key="1">
    <citation type="submission" date="2021-10" db="EMBL/GenBank/DDBJ databases">
        <title>Anaerobic single-cell dispensing facilitates the cultivation of human gut bacteria.</title>
        <authorList>
            <person name="Afrizal A."/>
        </authorList>
    </citation>
    <scope>NUCLEOTIDE SEQUENCE [LARGE SCALE GENOMIC DNA]</scope>
    <source>
        <strain evidence="9 10">CLA-AA-H277</strain>
    </source>
</reference>
<dbReference type="InterPro" id="IPR000515">
    <property type="entry name" value="MetI-like"/>
</dbReference>
<evidence type="ECO:0000313" key="10">
    <source>
        <dbReference type="Proteomes" id="UP001197875"/>
    </source>
</evidence>
<dbReference type="PROSITE" id="PS50928">
    <property type="entry name" value="ABC_TM1"/>
    <property type="match status" value="1"/>
</dbReference>
<name>A0AAE3J711_9FIRM</name>
<dbReference type="Gene3D" id="1.10.3720.10">
    <property type="entry name" value="MetI-like"/>
    <property type="match status" value="1"/>
</dbReference>
<feature type="transmembrane region" description="Helical" evidence="7">
    <location>
        <begin position="211"/>
        <end position="234"/>
    </location>
</feature>
<keyword evidence="6 7" id="KW-0472">Membrane</keyword>
<keyword evidence="3" id="KW-1003">Cell membrane</keyword>
<dbReference type="InterPro" id="IPR050809">
    <property type="entry name" value="UgpAE/MalFG_permease"/>
</dbReference>
<dbReference type="PANTHER" id="PTHR43227">
    <property type="entry name" value="BLL4140 PROTEIN"/>
    <property type="match status" value="1"/>
</dbReference>
<comment type="similarity">
    <text evidence="7">Belongs to the binding-protein-dependent transport system permease family.</text>
</comment>
<keyword evidence="2 7" id="KW-0813">Transport</keyword>
<dbReference type="PANTHER" id="PTHR43227:SF11">
    <property type="entry name" value="BLL4140 PROTEIN"/>
    <property type="match status" value="1"/>
</dbReference>
<comment type="caution">
    <text evidence="9">The sequence shown here is derived from an EMBL/GenBank/DDBJ whole genome shotgun (WGS) entry which is preliminary data.</text>
</comment>
<evidence type="ECO:0000256" key="1">
    <source>
        <dbReference type="ARBA" id="ARBA00004651"/>
    </source>
</evidence>
<dbReference type="GO" id="GO:0055085">
    <property type="term" value="P:transmembrane transport"/>
    <property type="evidence" value="ECO:0007669"/>
    <property type="project" value="InterPro"/>
</dbReference>
<evidence type="ECO:0000256" key="5">
    <source>
        <dbReference type="ARBA" id="ARBA00022989"/>
    </source>
</evidence>
<organism evidence="9 10">
    <name type="scientific">Fusicatenibacter faecihominis</name>
    <dbReference type="NCBI Taxonomy" id="2881276"/>
    <lineage>
        <taxon>Bacteria</taxon>
        <taxon>Bacillati</taxon>
        <taxon>Bacillota</taxon>
        <taxon>Clostridia</taxon>
        <taxon>Lachnospirales</taxon>
        <taxon>Lachnospiraceae</taxon>
        <taxon>Fusicatenibacter</taxon>
    </lineage>
</organism>
<dbReference type="Pfam" id="PF00528">
    <property type="entry name" value="BPD_transp_1"/>
    <property type="match status" value="1"/>
</dbReference>
<keyword evidence="5 7" id="KW-1133">Transmembrane helix</keyword>
<evidence type="ECO:0000256" key="6">
    <source>
        <dbReference type="ARBA" id="ARBA00023136"/>
    </source>
</evidence>
<dbReference type="InterPro" id="IPR035906">
    <property type="entry name" value="MetI-like_sf"/>
</dbReference>
<evidence type="ECO:0000256" key="2">
    <source>
        <dbReference type="ARBA" id="ARBA00022448"/>
    </source>
</evidence>
<proteinExistence type="inferred from homology"/>
<feature type="transmembrane region" description="Helical" evidence="7">
    <location>
        <begin position="71"/>
        <end position="94"/>
    </location>
</feature>
<keyword evidence="10" id="KW-1185">Reference proteome</keyword>
<dbReference type="CDD" id="cd06261">
    <property type="entry name" value="TM_PBP2"/>
    <property type="match status" value="1"/>
</dbReference>
<evidence type="ECO:0000313" key="9">
    <source>
        <dbReference type="EMBL" id="MCC2190588.1"/>
    </source>
</evidence>
<evidence type="ECO:0000256" key="4">
    <source>
        <dbReference type="ARBA" id="ARBA00022692"/>
    </source>
</evidence>
<dbReference type="RefSeq" id="WP_227615657.1">
    <property type="nucleotide sequence ID" value="NZ_JAJEPR010000022.1"/>
</dbReference>
<dbReference type="AlphaFoldDB" id="A0AAE3J711"/>